<keyword evidence="3" id="KW-1185">Reference proteome</keyword>
<evidence type="ECO:0000313" key="3">
    <source>
        <dbReference type="Proteomes" id="UP000187203"/>
    </source>
</evidence>
<accession>A0A1R3KC59</accession>
<dbReference type="Proteomes" id="UP000187203">
    <property type="component" value="Unassembled WGS sequence"/>
</dbReference>
<dbReference type="EMBL" id="AWUE01014231">
    <property type="protein sequence ID" value="OMP04687.1"/>
    <property type="molecule type" value="Genomic_DNA"/>
</dbReference>
<name>A0A1R3KC59_9ROSI</name>
<organism evidence="2 3">
    <name type="scientific">Corchorus olitorius</name>
    <dbReference type="NCBI Taxonomy" id="93759"/>
    <lineage>
        <taxon>Eukaryota</taxon>
        <taxon>Viridiplantae</taxon>
        <taxon>Streptophyta</taxon>
        <taxon>Embryophyta</taxon>
        <taxon>Tracheophyta</taxon>
        <taxon>Spermatophyta</taxon>
        <taxon>Magnoliopsida</taxon>
        <taxon>eudicotyledons</taxon>
        <taxon>Gunneridae</taxon>
        <taxon>Pentapetalae</taxon>
        <taxon>rosids</taxon>
        <taxon>malvids</taxon>
        <taxon>Malvales</taxon>
        <taxon>Malvaceae</taxon>
        <taxon>Grewioideae</taxon>
        <taxon>Apeibeae</taxon>
        <taxon>Corchorus</taxon>
    </lineage>
</organism>
<dbReference type="AlphaFoldDB" id="A0A1R3KC59"/>
<gene>
    <name evidence="2" type="ORF">COLO4_09391</name>
</gene>
<comment type="caution">
    <text evidence="2">The sequence shown here is derived from an EMBL/GenBank/DDBJ whole genome shotgun (WGS) entry which is preliminary data.</text>
</comment>
<protein>
    <submittedName>
        <fullName evidence="2">Uncharacterized protein</fullName>
    </submittedName>
</protein>
<sequence length="36" mass="4303">MKSLKSSVLRRDQNKRSKQASCQERHTWETLKNKSL</sequence>
<feature type="compositionally biased region" description="Basic and acidic residues" evidence="1">
    <location>
        <begin position="23"/>
        <end position="36"/>
    </location>
</feature>
<proteinExistence type="predicted"/>
<reference evidence="3" key="1">
    <citation type="submission" date="2013-09" db="EMBL/GenBank/DDBJ databases">
        <title>Corchorus olitorius genome sequencing.</title>
        <authorList>
            <person name="Alam M."/>
            <person name="Haque M.S."/>
            <person name="Islam M.S."/>
            <person name="Emdad E.M."/>
            <person name="Islam M.M."/>
            <person name="Ahmed B."/>
            <person name="Halim A."/>
            <person name="Hossen Q.M.M."/>
            <person name="Hossain M.Z."/>
            <person name="Ahmed R."/>
            <person name="Khan M.M."/>
            <person name="Islam R."/>
            <person name="Rashid M.M."/>
            <person name="Khan S.A."/>
            <person name="Rahman M.S."/>
            <person name="Alam M."/>
            <person name="Yahiya A.S."/>
            <person name="Khan M.S."/>
            <person name="Azam M.S."/>
            <person name="Haque T."/>
            <person name="Lashkar M.Z.H."/>
            <person name="Akhand A.I."/>
            <person name="Morshed G."/>
            <person name="Roy S."/>
            <person name="Uddin K.S."/>
            <person name="Rabeya T."/>
            <person name="Hossain A.S."/>
            <person name="Chowdhury A."/>
            <person name="Snigdha A.R."/>
            <person name="Mortoza M.S."/>
            <person name="Matin S.A."/>
            <person name="Hoque S.M.E."/>
            <person name="Islam M.K."/>
            <person name="Roy D.K."/>
            <person name="Haider R."/>
            <person name="Moosa M.M."/>
            <person name="Elias S.M."/>
            <person name="Hasan A.M."/>
            <person name="Jahan S."/>
            <person name="Shafiuddin M."/>
            <person name="Mahmood N."/>
            <person name="Shommy N.S."/>
        </authorList>
    </citation>
    <scope>NUCLEOTIDE SEQUENCE [LARGE SCALE GENOMIC DNA]</scope>
    <source>
        <strain evidence="3">cv. O-4</strain>
    </source>
</reference>
<evidence type="ECO:0000313" key="2">
    <source>
        <dbReference type="EMBL" id="OMP04687.1"/>
    </source>
</evidence>
<feature type="region of interest" description="Disordered" evidence="1">
    <location>
        <begin position="1"/>
        <end position="36"/>
    </location>
</feature>
<evidence type="ECO:0000256" key="1">
    <source>
        <dbReference type="SAM" id="MobiDB-lite"/>
    </source>
</evidence>